<gene>
    <name evidence="5" type="ORF">EBB79_15275</name>
</gene>
<dbReference type="KEGG" id="sedi:EBB79_15275"/>
<dbReference type="InterPro" id="IPR058792">
    <property type="entry name" value="Beta-barrel_RND_2"/>
</dbReference>
<evidence type="ECO:0000256" key="2">
    <source>
        <dbReference type="SAM" id="Coils"/>
    </source>
</evidence>
<keyword evidence="2" id="KW-0175">Coiled coil</keyword>
<dbReference type="EMBL" id="CP033219">
    <property type="protein sequence ID" value="AZV79099.1"/>
    <property type="molecule type" value="Genomic_DNA"/>
</dbReference>
<reference evidence="5 6" key="1">
    <citation type="submission" date="2018-10" db="EMBL/GenBank/DDBJ databases">
        <title>Parasedimentitalea marina sp. nov., a psychrophilic bacterium isolated from deep seawater of the New Britain Trench.</title>
        <authorList>
            <person name="Cao J."/>
        </authorList>
    </citation>
    <scope>NUCLEOTIDE SEQUENCE [LARGE SCALE GENOMIC DNA]</scope>
    <source>
        <strain evidence="5 6">W43</strain>
    </source>
</reference>
<dbReference type="Gene3D" id="2.40.30.170">
    <property type="match status" value="1"/>
</dbReference>
<proteinExistence type="inferred from homology"/>
<dbReference type="InterPro" id="IPR058625">
    <property type="entry name" value="MdtA-like_BSH"/>
</dbReference>
<accession>A0A3T0N549</accession>
<dbReference type="RefSeq" id="WP_127749648.1">
    <property type="nucleotide sequence ID" value="NZ_CP033219.1"/>
</dbReference>
<organism evidence="5 6">
    <name type="scientific">Parasedimentitalea marina</name>
    <dbReference type="NCBI Taxonomy" id="2483033"/>
    <lineage>
        <taxon>Bacteria</taxon>
        <taxon>Pseudomonadati</taxon>
        <taxon>Pseudomonadota</taxon>
        <taxon>Alphaproteobacteria</taxon>
        <taxon>Rhodobacterales</taxon>
        <taxon>Paracoccaceae</taxon>
        <taxon>Parasedimentitalea</taxon>
    </lineage>
</organism>
<keyword evidence="6" id="KW-1185">Reference proteome</keyword>
<evidence type="ECO:0000313" key="5">
    <source>
        <dbReference type="EMBL" id="AZV79099.1"/>
    </source>
</evidence>
<comment type="similarity">
    <text evidence="1">Belongs to the membrane fusion protein (MFP) (TC 8.A.1) family.</text>
</comment>
<dbReference type="NCBIfam" id="TIGR01730">
    <property type="entry name" value="RND_mfp"/>
    <property type="match status" value="1"/>
</dbReference>
<dbReference type="Pfam" id="PF25917">
    <property type="entry name" value="BSH_RND"/>
    <property type="match status" value="1"/>
</dbReference>
<dbReference type="Gene3D" id="1.10.287.470">
    <property type="entry name" value="Helix hairpin bin"/>
    <property type="match status" value="1"/>
</dbReference>
<protein>
    <submittedName>
        <fullName evidence="5">Efflux RND transporter periplasmic adaptor subunit</fullName>
    </submittedName>
</protein>
<dbReference type="OrthoDB" id="9806939at2"/>
<evidence type="ECO:0000256" key="1">
    <source>
        <dbReference type="ARBA" id="ARBA00009477"/>
    </source>
</evidence>
<feature type="coiled-coil region" evidence="2">
    <location>
        <begin position="128"/>
        <end position="169"/>
    </location>
</feature>
<feature type="domain" description="CusB-like beta-barrel" evidence="4">
    <location>
        <begin position="267"/>
        <end position="334"/>
    </location>
</feature>
<evidence type="ECO:0000259" key="4">
    <source>
        <dbReference type="Pfam" id="PF25954"/>
    </source>
</evidence>
<dbReference type="Proteomes" id="UP000283063">
    <property type="component" value="Chromosome"/>
</dbReference>
<dbReference type="GO" id="GO:0015562">
    <property type="term" value="F:efflux transmembrane transporter activity"/>
    <property type="evidence" value="ECO:0007669"/>
    <property type="project" value="TreeGrafter"/>
</dbReference>
<dbReference type="SUPFAM" id="SSF111369">
    <property type="entry name" value="HlyD-like secretion proteins"/>
    <property type="match status" value="2"/>
</dbReference>
<evidence type="ECO:0000313" key="6">
    <source>
        <dbReference type="Proteomes" id="UP000283063"/>
    </source>
</evidence>
<dbReference type="GO" id="GO:1990281">
    <property type="term" value="C:efflux pump complex"/>
    <property type="evidence" value="ECO:0007669"/>
    <property type="project" value="TreeGrafter"/>
</dbReference>
<sequence>MRLIPLLTAIVVTASLYMLVIERDALMAFARGDDPQAPIETVIDATEPSTEAVMQMAENRIGVVVVRSESRAIDSAVILRGQTQAARQVEVRAETSATVISEPLRKGSQVKTGDLLCRLDTGTRQAAMLEAQARLSEARSRVPEAEARLDEARARLKEAQINNNASRKLSEGGYVSETRLASTQASERSAIAGIASAETGLQTTSAGIESAVAGVAAAQKEIDRLSITAPFDGLLESDTAELGSLMQPGSLCATVIQLDTIKVVGFVPETEVNRIQVGAMAGAELAAGQRVQGQVTFLSRSADPTTRTFEVQITVSNDDLSIRDGQTADIAISAPGDRAHKLPQSSLTLNNDGQLGVRVVNDSQIVAFYPVQLLRDEADGVWVTGLPDQADVIVIGQDFVVAGVPVAPTFREATQ</sequence>
<feature type="domain" description="Multidrug resistance protein MdtA-like barrel-sandwich hybrid" evidence="3">
    <location>
        <begin position="87"/>
        <end position="253"/>
    </location>
</feature>
<dbReference type="Pfam" id="PF25954">
    <property type="entry name" value="Beta-barrel_RND_2"/>
    <property type="match status" value="1"/>
</dbReference>
<evidence type="ECO:0000259" key="3">
    <source>
        <dbReference type="Pfam" id="PF25917"/>
    </source>
</evidence>
<dbReference type="Gene3D" id="2.40.420.20">
    <property type="match status" value="1"/>
</dbReference>
<dbReference type="PANTHER" id="PTHR30469:SF29">
    <property type="entry name" value="BLR2860 PROTEIN"/>
    <property type="match status" value="1"/>
</dbReference>
<dbReference type="InterPro" id="IPR006143">
    <property type="entry name" value="RND_pump_MFP"/>
</dbReference>
<dbReference type="PANTHER" id="PTHR30469">
    <property type="entry name" value="MULTIDRUG RESISTANCE PROTEIN MDTA"/>
    <property type="match status" value="1"/>
</dbReference>
<dbReference type="Gene3D" id="2.40.50.100">
    <property type="match status" value="1"/>
</dbReference>
<dbReference type="AlphaFoldDB" id="A0A3T0N549"/>
<name>A0A3T0N549_9RHOB</name>